<protein>
    <recommendedName>
        <fullName evidence="4">RRM domain-containing protein</fullName>
    </recommendedName>
</protein>
<gene>
    <name evidence="2" type="ORF">AMAG_08014</name>
</gene>
<evidence type="ECO:0000313" key="3">
    <source>
        <dbReference type="Proteomes" id="UP000054350"/>
    </source>
</evidence>
<dbReference type="OrthoDB" id="10394734at2759"/>
<dbReference type="EMBL" id="GG745341">
    <property type="protein sequence ID" value="KNE62835.1"/>
    <property type="molecule type" value="Genomic_DNA"/>
</dbReference>
<evidence type="ECO:0000256" key="1">
    <source>
        <dbReference type="SAM" id="MobiDB-lite"/>
    </source>
</evidence>
<evidence type="ECO:0000313" key="2">
    <source>
        <dbReference type="EMBL" id="KNE62835.1"/>
    </source>
</evidence>
<reference evidence="2 3" key="1">
    <citation type="submission" date="2009-11" db="EMBL/GenBank/DDBJ databases">
        <title>Annotation of Allomyces macrogynus ATCC 38327.</title>
        <authorList>
            <consortium name="The Broad Institute Genome Sequencing Platform"/>
            <person name="Russ C."/>
            <person name="Cuomo C."/>
            <person name="Burger G."/>
            <person name="Gray M.W."/>
            <person name="Holland P.W.H."/>
            <person name="King N."/>
            <person name="Lang F.B.F."/>
            <person name="Roger A.J."/>
            <person name="Ruiz-Trillo I."/>
            <person name="Young S.K."/>
            <person name="Zeng Q."/>
            <person name="Gargeya S."/>
            <person name="Fitzgerald M."/>
            <person name="Haas B."/>
            <person name="Abouelleil A."/>
            <person name="Alvarado L."/>
            <person name="Arachchi H.M."/>
            <person name="Berlin A."/>
            <person name="Chapman S.B."/>
            <person name="Gearin G."/>
            <person name="Goldberg J."/>
            <person name="Griggs A."/>
            <person name="Gujja S."/>
            <person name="Hansen M."/>
            <person name="Heiman D."/>
            <person name="Howarth C."/>
            <person name="Larimer J."/>
            <person name="Lui A."/>
            <person name="MacDonald P.J.P."/>
            <person name="McCowen C."/>
            <person name="Montmayeur A."/>
            <person name="Murphy C."/>
            <person name="Neiman D."/>
            <person name="Pearson M."/>
            <person name="Priest M."/>
            <person name="Roberts A."/>
            <person name="Saif S."/>
            <person name="Shea T."/>
            <person name="Sisk P."/>
            <person name="Stolte C."/>
            <person name="Sykes S."/>
            <person name="Wortman J."/>
            <person name="Nusbaum C."/>
            <person name="Birren B."/>
        </authorList>
    </citation>
    <scope>NUCLEOTIDE SEQUENCE [LARGE SCALE GENOMIC DNA]</scope>
    <source>
        <strain evidence="2 3">ATCC 38327</strain>
    </source>
</reference>
<evidence type="ECO:0008006" key="4">
    <source>
        <dbReference type="Google" id="ProtNLM"/>
    </source>
</evidence>
<dbReference type="AlphaFoldDB" id="A0A0L0SKA6"/>
<feature type="region of interest" description="Disordered" evidence="1">
    <location>
        <begin position="361"/>
        <end position="432"/>
    </location>
</feature>
<feature type="compositionally biased region" description="Basic and acidic residues" evidence="1">
    <location>
        <begin position="405"/>
        <end position="427"/>
    </location>
</feature>
<dbReference type="InterPro" id="IPR035979">
    <property type="entry name" value="RBD_domain_sf"/>
</dbReference>
<feature type="compositionally biased region" description="Low complexity" evidence="1">
    <location>
        <begin position="361"/>
        <end position="373"/>
    </location>
</feature>
<sequence length="629" mass="68128">MVPSQYAEQLQQPPVPAPVPIPWTPAASTIPAGYHAPVEGASLTAAPGHGYGSIMLPSGNEQQWTILFAVRCMPTANGAVQVCEPVVLRGTSPLSSTGQSILDALVDMKLPLPMADLVLFRSLASITTQLNSFVFQSGLQPVTIPAQSHWYRDLLGASATAHSNRLDVHDAAMPGAQAAVTTPLPAAPTPATDVPAWLAQLSSAVAASTTSPMSPAPSVALPNPTMPGHLHSEPTALAAAAPAAVETVDSTTSEASVQDLLAQLNGFAHHERFGKSSGPLVEMLAPSHAANVPAQPLAAAVPAMNTVSLAAPPVQTVLTAWTPQASTAWTPQALTTAPAAVHAQYYHQQLAAMQMRMQLQPQPQLQLQSQPSAESDTAVDEPAPQPRANRDRDRSRSPSRRRRKNSSDRHRSRSRDRVQKRRSDSRSRLTYRPFPKVRFRAHMYPKGQRPTKPQWFDRLSHALRDVGTPSDLEYDADANVLHFSLPASPDVVPATIATSGIIIGQLYFKFEPADPAEMPPAEILPREPRACYALFNIPLRAAFKELFQLMKASGVFADLDLHSRVSPRNNTGYGFITLLRRSQYAAERLDGVYVQGRPIRVVRIEDPDQFFSSPRHVVDLVDRMAREVD</sequence>
<dbReference type="SUPFAM" id="SSF54928">
    <property type="entry name" value="RNA-binding domain, RBD"/>
    <property type="match status" value="1"/>
</dbReference>
<dbReference type="CDD" id="cd00590">
    <property type="entry name" value="RRM_SF"/>
    <property type="match status" value="1"/>
</dbReference>
<dbReference type="VEuPathDB" id="FungiDB:AMAG_08014"/>
<reference evidence="3" key="2">
    <citation type="submission" date="2009-11" db="EMBL/GenBank/DDBJ databases">
        <title>The Genome Sequence of Allomyces macrogynus strain ATCC 38327.</title>
        <authorList>
            <consortium name="The Broad Institute Genome Sequencing Platform"/>
            <person name="Russ C."/>
            <person name="Cuomo C."/>
            <person name="Shea T."/>
            <person name="Young S.K."/>
            <person name="Zeng Q."/>
            <person name="Koehrsen M."/>
            <person name="Haas B."/>
            <person name="Borodovsky M."/>
            <person name="Guigo R."/>
            <person name="Alvarado L."/>
            <person name="Berlin A."/>
            <person name="Borenstein D."/>
            <person name="Chen Z."/>
            <person name="Engels R."/>
            <person name="Freedman E."/>
            <person name="Gellesch M."/>
            <person name="Goldberg J."/>
            <person name="Griggs A."/>
            <person name="Gujja S."/>
            <person name="Heiman D."/>
            <person name="Hepburn T."/>
            <person name="Howarth C."/>
            <person name="Jen D."/>
            <person name="Larson L."/>
            <person name="Lewis B."/>
            <person name="Mehta T."/>
            <person name="Park D."/>
            <person name="Pearson M."/>
            <person name="Roberts A."/>
            <person name="Saif S."/>
            <person name="Shenoy N."/>
            <person name="Sisk P."/>
            <person name="Stolte C."/>
            <person name="Sykes S."/>
            <person name="Walk T."/>
            <person name="White J."/>
            <person name="Yandava C."/>
            <person name="Burger G."/>
            <person name="Gray M.W."/>
            <person name="Holland P.W.H."/>
            <person name="King N."/>
            <person name="Lang F.B.F."/>
            <person name="Roger A.J."/>
            <person name="Ruiz-Trillo I."/>
            <person name="Lander E."/>
            <person name="Nusbaum C."/>
        </authorList>
    </citation>
    <scope>NUCLEOTIDE SEQUENCE [LARGE SCALE GENOMIC DNA]</scope>
    <source>
        <strain evidence="3">ATCC 38327</strain>
    </source>
</reference>
<proteinExistence type="predicted"/>
<organism evidence="2 3">
    <name type="scientific">Allomyces macrogynus (strain ATCC 38327)</name>
    <name type="common">Allomyces javanicus var. macrogynus</name>
    <dbReference type="NCBI Taxonomy" id="578462"/>
    <lineage>
        <taxon>Eukaryota</taxon>
        <taxon>Fungi</taxon>
        <taxon>Fungi incertae sedis</taxon>
        <taxon>Blastocladiomycota</taxon>
        <taxon>Blastocladiomycetes</taxon>
        <taxon>Blastocladiales</taxon>
        <taxon>Blastocladiaceae</taxon>
        <taxon>Allomyces</taxon>
    </lineage>
</organism>
<keyword evidence="3" id="KW-1185">Reference proteome</keyword>
<dbReference type="GO" id="GO:0003676">
    <property type="term" value="F:nucleic acid binding"/>
    <property type="evidence" value="ECO:0007669"/>
    <property type="project" value="InterPro"/>
</dbReference>
<dbReference type="Proteomes" id="UP000054350">
    <property type="component" value="Unassembled WGS sequence"/>
</dbReference>
<accession>A0A0L0SKA6</accession>
<name>A0A0L0SKA6_ALLM3</name>